<dbReference type="EMBL" id="NEDP02005434">
    <property type="protein sequence ID" value="OWF40938.1"/>
    <property type="molecule type" value="Genomic_DNA"/>
</dbReference>
<evidence type="ECO:0000313" key="2">
    <source>
        <dbReference type="EMBL" id="OWF40938.1"/>
    </source>
</evidence>
<name>A0A210PWR5_MIZYE</name>
<feature type="transmembrane region" description="Helical" evidence="1">
    <location>
        <begin position="130"/>
        <end position="151"/>
    </location>
</feature>
<reference evidence="2 3" key="1">
    <citation type="journal article" date="2017" name="Nat. Ecol. Evol.">
        <title>Scallop genome provides insights into evolution of bilaterian karyotype and development.</title>
        <authorList>
            <person name="Wang S."/>
            <person name="Zhang J."/>
            <person name="Jiao W."/>
            <person name="Li J."/>
            <person name="Xun X."/>
            <person name="Sun Y."/>
            <person name="Guo X."/>
            <person name="Huan P."/>
            <person name="Dong B."/>
            <person name="Zhang L."/>
            <person name="Hu X."/>
            <person name="Sun X."/>
            <person name="Wang J."/>
            <person name="Zhao C."/>
            <person name="Wang Y."/>
            <person name="Wang D."/>
            <person name="Huang X."/>
            <person name="Wang R."/>
            <person name="Lv J."/>
            <person name="Li Y."/>
            <person name="Zhang Z."/>
            <person name="Liu B."/>
            <person name="Lu W."/>
            <person name="Hui Y."/>
            <person name="Liang J."/>
            <person name="Zhou Z."/>
            <person name="Hou R."/>
            <person name="Li X."/>
            <person name="Liu Y."/>
            <person name="Li H."/>
            <person name="Ning X."/>
            <person name="Lin Y."/>
            <person name="Zhao L."/>
            <person name="Xing Q."/>
            <person name="Dou J."/>
            <person name="Li Y."/>
            <person name="Mao J."/>
            <person name="Guo H."/>
            <person name="Dou H."/>
            <person name="Li T."/>
            <person name="Mu C."/>
            <person name="Jiang W."/>
            <person name="Fu Q."/>
            <person name="Fu X."/>
            <person name="Miao Y."/>
            <person name="Liu J."/>
            <person name="Yu Q."/>
            <person name="Li R."/>
            <person name="Liao H."/>
            <person name="Li X."/>
            <person name="Kong Y."/>
            <person name="Jiang Z."/>
            <person name="Chourrout D."/>
            <person name="Li R."/>
            <person name="Bao Z."/>
        </authorList>
    </citation>
    <scope>NUCLEOTIDE SEQUENCE [LARGE SCALE GENOMIC DNA]</scope>
    <source>
        <strain evidence="2 3">PY_sf001</strain>
    </source>
</reference>
<sequence length="379" mass="43801">MCISLVALFVEFLPYLCVVTVPIYGSFCGVDLILRVSFLLYAYVLCSEFVPGVLHQVVPYLNIGILGLICLYLPVSLIPYPLVWIYDKVLWMSEFGLQVAEIVLALNFVMHVSQRVTEKIEEEQSPVLKFALVCFTSLCYAMMASFGLAIYKEGSLVQLWLLFLVLVLCLAVHNMMWMSQEGILCDAAFSCLCCVAVLYTMKDETNLINHPLNTPETWYRYDKRQSLISIGRYIIGSSIDNAGLALQFLMKFLQPFFLVTLGIRLYSILYITEKVTKNFFDKEDSVDDYFDQEAHLSPWRSPLTMKLAVIFMFTQMTTNLFYASQGISFARFYPLEFLQNFYPSDIVLGRVLQILVVNVFYMWRLYCAEEWEWSDWFSS</sequence>
<feature type="transmembrane region" description="Helical" evidence="1">
    <location>
        <begin position="157"/>
        <end position="176"/>
    </location>
</feature>
<gene>
    <name evidence="2" type="ORF">KP79_PYT15966</name>
</gene>
<keyword evidence="1" id="KW-0472">Membrane</keyword>
<feature type="transmembrane region" description="Helical" evidence="1">
    <location>
        <begin position="307"/>
        <end position="327"/>
    </location>
</feature>
<accession>A0A210PWR5</accession>
<evidence type="ECO:0000256" key="1">
    <source>
        <dbReference type="SAM" id="Phobius"/>
    </source>
</evidence>
<feature type="transmembrane region" description="Helical" evidence="1">
    <location>
        <begin position="57"/>
        <end position="77"/>
    </location>
</feature>
<protein>
    <submittedName>
        <fullName evidence="2">Uncharacterized protein</fullName>
    </submittedName>
</protein>
<feature type="transmembrane region" description="Helical" evidence="1">
    <location>
        <begin position="347"/>
        <end position="366"/>
    </location>
</feature>
<proteinExistence type="predicted"/>
<feature type="transmembrane region" description="Helical" evidence="1">
    <location>
        <begin position="252"/>
        <end position="272"/>
    </location>
</feature>
<keyword evidence="1" id="KW-0812">Transmembrane</keyword>
<organism evidence="2 3">
    <name type="scientific">Mizuhopecten yessoensis</name>
    <name type="common">Japanese scallop</name>
    <name type="synonym">Patinopecten yessoensis</name>
    <dbReference type="NCBI Taxonomy" id="6573"/>
    <lineage>
        <taxon>Eukaryota</taxon>
        <taxon>Metazoa</taxon>
        <taxon>Spiralia</taxon>
        <taxon>Lophotrochozoa</taxon>
        <taxon>Mollusca</taxon>
        <taxon>Bivalvia</taxon>
        <taxon>Autobranchia</taxon>
        <taxon>Pteriomorphia</taxon>
        <taxon>Pectinida</taxon>
        <taxon>Pectinoidea</taxon>
        <taxon>Pectinidae</taxon>
        <taxon>Mizuhopecten</taxon>
    </lineage>
</organism>
<dbReference type="OrthoDB" id="10040867at2759"/>
<evidence type="ECO:0000313" key="3">
    <source>
        <dbReference type="Proteomes" id="UP000242188"/>
    </source>
</evidence>
<feature type="transmembrane region" description="Helical" evidence="1">
    <location>
        <begin position="12"/>
        <end position="45"/>
    </location>
</feature>
<dbReference type="Proteomes" id="UP000242188">
    <property type="component" value="Unassembled WGS sequence"/>
</dbReference>
<dbReference type="AlphaFoldDB" id="A0A210PWR5"/>
<keyword evidence="1" id="KW-1133">Transmembrane helix</keyword>
<keyword evidence="3" id="KW-1185">Reference proteome</keyword>
<comment type="caution">
    <text evidence="2">The sequence shown here is derived from an EMBL/GenBank/DDBJ whole genome shotgun (WGS) entry which is preliminary data.</text>
</comment>